<gene>
    <name evidence="5" type="ORF">GCM10022236_26050</name>
</gene>
<dbReference type="PANTHER" id="PTHR34218:SF4">
    <property type="entry name" value="ACYL-HOMOSERINE LACTONE ACYLASE QUIP"/>
    <property type="match status" value="1"/>
</dbReference>
<dbReference type="PIRSF" id="PIRSF001227">
    <property type="entry name" value="Pen_acylase"/>
    <property type="match status" value="1"/>
</dbReference>
<keyword evidence="6" id="KW-1185">Reference proteome</keyword>
<name>A0ABP7A0Y3_9ACTN</name>
<dbReference type="Gene3D" id="2.30.120.10">
    <property type="match status" value="1"/>
</dbReference>
<feature type="region of interest" description="Disordered" evidence="4">
    <location>
        <begin position="386"/>
        <end position="405"/>
    </location>
</feature>
<dbReference type="Proteomes" id="UP001501490">
    <property type="component" value="Unassembled WGS sequence"/>
</dbReference>
<evidence type="ECO:0000256" key="2">
    <source>
        <dbReference type="ARBA" id="ARBA00022801"/>
    </source>
</evidence>
<comment type="caution">
    <text evidence="5">The sequence shown here is derived from an EMBL/GenBank/DDBJ whole genome shotgun (WGS) entry which is preliminary data.</text>
</comment>
<feature type="region of interest" description="Disordered" evidence="4">
    <location>
        <begin position="697"/>
        <end position="716"/>
    </location>
</feature>
<proteinExistence type="inferred from homology"/>
<dbReference type="InterPro" id="IPR043146">
    <property type="entry name" value="Penicillin_amidase_N_B-knob"/>
</dbReference>
<accession>A0ABP7A0Y3</accession>
<dbReference type="Gene3D" id="1.10.439.10">
    <property type="entry name" value="Penicillin Amidohydrolase, domain 1"/>
    <property type="match status" value="1"/>
</dbReference>
<evidence type="ECO:0000313" key="5">
    <source>
        <dbReference type="EMBL" id="GAA3622462.1"/>
    </source>
</evidence>
<dbReference type="InterPro" id="IPR023343">
    <property type="entry name" value="Penicillin_amidase_dom1"/>
</dbReference>
<organism evidence="5 6">
    <name type="scientific">Microlunatus ginsengisoli</name>
    <dbReference type="NCBI Taxonomy" id="363863"/>
    <lineage>
        <taxon>Bacteria</taxon>
        <taxon>Bacillati</taxon>
        <taxon>Actinomycetota</taxon>
        <taxon>Actinomycetes</taxon>
        <taxon>Propionibacteriales</taxon>
        <taxon>Propionibacteriaceae</taxon>
        <taxon>Microlunatus</taxon>
    </lineage>
</organism>
<dbReference type="Gene3D" id="3.60.20.10">
    <property type="entry name" value="Glutamine Phosphoribosylpyrophosphate, subunit 1, domain 1"/>
    <property type="match status" value="1"/>
</dbReference>
<evidence type="ECO:0000256" key="1">
    <source>
        <dbReference type="ARBA" id="ARBA00006586"/>
    </source>
</evidence>
<dbReference type="RefSeq" id="WP_344805136.1">
    <property type="nucleotide sequence ID" value="NZ_BAABAB010000017.1"/>
</dbReference>
<evidence type="ECO:0000256" key="3">
    <source>
        <dbReference type="ARBA" id="ARBA00023145"/>
    </source>
</evidence>
<dbReference type="PANTHER" id="PTHR34218">
    <property type="entry name" value="PEPTIDASE S45 PENICILLIN AMIDASE"/>
    <property type="match status" value="1"/>
</dbReference>
<dbReference type="EMBL" id="BAABAB010000017">
    <property type="protein sequence ID" value="GAA3622462.1"/>
    <property type="molecule type" value="Genomic_DNA"/>
</dbReference>
<dbReference type="InterPro" id="IPR043147">
    <property type="entry name" value="Penicillin_amidase_A-knob"/>
</dbReference>
<evidence type="ECO:0000256" key="4">
    <source>
        <dbReference type="SAM" id="MobiDB-lite"/>
    </source>
</evidence>
<sequence>MPTAPDPRPPGRGTIFRDDFGVPHLWADTVDDLAYVQGWEAAYERAWQLEYGRLRAEGRTAALLGSAAVEWDVFARRARIVDTARRAYDRLDARTRSWCAAYVEGVNDALPLGAADSAEFAALGATPGRWSSWSPLAVFAGIHILFGTCQYKLWRAHVAATLGAEFIDLFDVDGGPEGGSNAYAVTGPRSPTGLPLVAGDPHRYLEAPNAYQQVRLACPAFDVVGLAFPGVPGIAHFGHAGAVAWATTNAMADYQDLYLERLGSDPETGPWVAGPRGREPVERRFERIEVRDGEAVRVEAVETARGPVVLELADGRCYSLRTPSRVTSSLGFGALLPLLHARDVDDVTAAMTGWVEPVNALVIADATGRLREQVVGLVPERSPANRVLPADGADPAATWTGDYGRPGGRDGELVVNGNDAASGAGLGYDYAAPQRAARIRYLVERGAAFDAAGLAAVSLDTDQPAAGTLRMLLSDPSLAARLGPAAAEVRDRLLGWDGRADAASSEAALFAAWRSAFVRWLLDQPALAPLTAASGLPDLFARWVEPVARAGAAWERLAGAADRLRLDVRSGTALALDQVAGAPPTAWGDTHRYRPLHPLAGRPGAPEVPAAALSGDYGCVLAARSQPGVTDACTFGPVARYLWDLTDRDRSRWVVPLGSSARSSSPHRTDQLDRWAGGETIPIVTAWQRLRLDRVLPPATARPAVPTDRPDPESDR</sequence>
<evidence type="ECO:0008006" key="7">
    <source>
        <dbReference type="Google" id="ProtNLM"/>
    </source>
</evidence>
<reference evidence="6" key="1">
    <citation type="journal article" date="2019" name="Int. J. Syst. Evol. Microbiol.">
        <title>The Global Catalogue of Microorganisms (GCM) 10K type strain sequencing project: providing services to taxonomists for standard genome sequencing and annotation.</title>
        <authorList>
            <consortium name="The Broad Institute Genomics Platform"/>
            <consortium name="The Broad Institute Genome Sequencing Center for Infectious Disease"/>
            <person name="Wu L."/>
            <person name="Ma J."/>
        </authorList>
    </citation>
    <scope>NUCLEOTIDE SEQUENCE [LARGE SCALE GENOMIC DNA]</scope>
    <source>
        <strain evidence="6">JCM 16929</strain>
    </source>
</reference>
<keyword evidence="2" id="KW-0378">Hydrolase</keyword>
<evidence type="ECO:0000313" key="6">
    <source>
        <dbReference type="Proteomes" id="UP001501490"/>
    </source>
</evidence>
<dbReference type="InterPro" id="IPR014395">
    <property type="entry name" value="Pen/GL7ACA/AHL_acylase"/>
</dbReference>
<protein>
    <recommendedName>
        <fullName evidence="7">Penicillin amidase</fullName>
    </recommendedName>
</protein>
<dbReference type="SUPFAM" id="SSF56235">
    <property type="entry name" value="N-terminal nucleophile aminohydrolases (Ntn hydrolases)"/>
    <property type="match status" value="1"/>
</dbReference>
<dbReference type="InterPro" id="IPR002692">
    <property type="entry name" value="S45"/>
</dbReference>
<dbReference type="Pfam" id="PF01804">
    <property type="entry name" value="Penicil_amidase"/>
    <property type="match status" value="1"/>
</dbReference>
<comment type="similarity">
    <text evidence="1">Belongs to the peptidase S45 family.</text>
</comment>
<dbReference type="InterPro" id="IPR029055">
    <property type="entry name" value="Ntn_hydrolases_N"/>
</dbReference>
<dbReference type="Gene3D" id="1.10.1400.10">
    <property type="match status" value="1"/>
</dbReference>
<keyword evidence="3" id="KW-0865">Zymogen</keyword>